<organism evidence="1 2">
    <name type="scientific">Laspinema palackyanum D2a</name>
    <dbReference type="NCBI Taxonomy" id="2953684"/>
    <lineage>
        <taxon>Bacteria</taxon>
        <taxon>Bacillati</taxon>
        <taxon>Cyanobacteriota</taxon>
        <taxon>Cyanophyceae</taxon>
        <taxon>Oscillatoriophycideae</taxon>
        <taxon>Oscillatoriales</taxon>
        <taxon>Laspinemataceae</taxon>
        <taxon>Laspinema</taxon>
        <taxon>Laspinema palackyanum</taxon>
    </lineage>
</organism>
<evidence type="ECO:0000313" key="1">
    <source>
        <dbReference type="EMBL" id="MCT7965028.1"/>
    </source>
</evidence>
<dbReference type="EMBL" id="JAMXFF010000002">
    <property type="protein sequence ID" value="MCT7965028.1"/>
    <property type="molecule type" value="Genomic_DNA"/>
</dbReference>
<gene>
    <name evidence="1" type="ORF">NG799_01615</name>
</gene>
<sequence>MSLTTTVNANTIVELNGRAYLNRQGTVIEASQGQRLQFGDIIRTRTGTSMKILCSTGQLWNVPENVFSGVAGGCRSRLSRFRSGEGLNIHPLTRIQPNQTFNISWSSNLESVEATITLSSDLGQIWSGTGIDTVEIPALDPGFYTVTVKIGSAASAIGRFEVVKLDELNLIQNQIRLLDTLSLSDEQKQIAVANIYLNEGLHYDALELLKNLNTAESFLISGDLFNQLGLTEQAAFHYSQALIIAIQNNQSDLITHIFYSLLN</sequence>
<name>A0ABT2MJU6_9CYAN</name>
<proteinExistence type="predicted"/>
<keyword evidence="2" id="KW-1185">Reference proteome</keyword>
<reference evidence="1 2" key="1">
    <citation type="journal article" date="2022" name="Front. Microbiol.">
        <title>High genomic differentiation and limited gene flow indicate recent cryptic speciation within the genus Laspinema (cyanobacteria).</title>
        <authorList>
            <person name="Stanojkovic A."/>
            <person name="Skoupy S."/>
            <person name="Skaloud P."/>
            <person name="Dvorak P."/>
        </authorList>
    </citation>
    <scope>NUCLEOTIDE SEQUENCE [LARGE SCALE GENOMIC DNA]</scope>
    <source>
        <strain evidence="1 2">D2a</strain>
    </source>
</reference>
<comment type="caution">
    <text evidence="1">The sequence shown here is derived from an EMBL/GenBank/DDBJ whole genome shotgun (WGS) entry which is preliminary data.</text>
</comment>
<protein>
    <recommendedName>
        <fullName evidence="3">Tetratricopeptide repeat protein</fullName>
    </recommendedName>
</protein>
<dbReference type="RefSeq" id="WP_261235148.1">
    <property type="nucleotide sequence ID" value="NZ_JAMXFF010000002.1"/>
</dbReference>
<accession>A0ABT2MJU6</accession>
<evidence type="ECO:0000313" key="2">
    <source>
        <dbReference type="Proteomes" id="UP001525890"/>
    </source>
</evidence>
<evidence type="ECO:0008006" key="3">
    <source>
        <dbReference type="Google" id="ProtNLM"/>
    </source>
</evidence>
<dbReference type="Proteomes" id="UP001525890">
    <property type="component" value="Unassembled WGS sequence"/>
</dbReference>